<keyword evidence="3" id="KW-1185">Reference proteome</keyword>
<dbReference type="Proteomes" id="UP000622552">
    <property type="component" value="Unassembled WGS sequence"/>
</dbReference>
<comment type="caution">
    <text evidence="2">The sequence shown here is derived from an EMBL/GenBank/DDBJ whole genome shotgun (WGS) entry which is preliminary data.</text>
</comment>
<gene>
    <name evidence="2" type="ORF">IW245_002647</name>
</gene>
<dbReference type="EMBL" id="JADOUF010000001">
    <property type="protein sequence ID" value="MBG6136453.1"/>
    <property type="molecule type" value="Genomic_DNA"/>
</dbReference>
<feature type="region of interest" description="Disordered" evidence="1">
    <location>
        <begin position="157"/>
        <end position="178"/>
    </location>
</feature>
<dbReference type="RefSeq" id="WP_197003425.1">
    <property type="nucleotide sequence ID" value="NZ_BONS01000015.1"/>
</dbReference>
<proteinExistence type="predicted"/>
<evidence type="ECO:0000313" key="3">
    <source>
        <dbReference type="Proteomes" id="UP000622552"/>
    </source>
</evidence>
<accession>A0A8J7GQV5</accession>
<protein>
    <submittedName>
        <fullName evidence="2">Uncharacterized protein</fullName>
    </submittedName>
</protein>
<reference evidence="2" key="1">
    <citation type="submission" date="2020-11" db="EMBL/GenBank/DDBJ databases">
        <title>Sequencing the genomes of 1000 actinobacteria strains.</title>
        <authorList>
            <person name="Klenk H.-P."/>
        </authorList>
    </citation>
    <scope>NUCLEOTIDE SEQUENCE</scope>
    <source>
        <strain evidence="2">DSM 45356</strain>
    </source>
</reference>
<organism evidence="2 3">
    <name type="scientific">Longispora fulva</name>
    <dbReference type="NCBI Taxonomy" id="619741"/>
    <lineage>
        <taxon>Bacteria</taxon>
        <taxon>Bacillati</taxon>
        <taxon>Actinomycetota</taxon>
        <taxon>Actinomycetes</taxon>
        <taxon>Micromonosporales</taxon>
        <taxon>Micromonosporaceae</taxon>
        <taxon>Longispora</taxon>
    </lineage>
</organism>
<name>A0A8J7GQV5_9ACTN</name>
<dbReference type="AlphaFoldDB" id="A0A8J7GQV5"/>
<evidence type="ECO:0000256" key="1">
    <source>
        <dbReference type="SAM" id="MobiDB-lite"/>
    </source>
</evidence>
<evidence type="ECO:0000313" key="2">
    <source>
        <dbReference type="EMBL" id="MBG6136453.1"/>
    </source>
</evidence>
<sequence>MTVGPAPLDRLLVRNVVRDVIAEAAPEELPLVNSLTQLDDATVVRQLLRGRRRREPLGFGVEEALALATPAVWLVLNEIAKKATDAAVDGSARGMRALLHKALRRRKALPAALPPLSREQLAEVQRQVLRAAIDAGVRQKRAVTVADVVVARLAMSVPDTTTPDDGPDDASSGVRKRQ</sequence>